<evidence type="ECO:0000313" key="2">
    <source>
        <dbReference type="EMBL" id="KAK4814751.1"/>
    </source>
</evidence>
<gene>
    <name evidence="2" type="ORF">QYF61_026728</name>
</gene>
<feature type="compositionally biased region" description="Basic and acidic residues" evidence="1">
    <location>
        <begin position="1"/>
        <end position="22"/>
    </location>
</feature>
<protein>
    <submittedName>
        <fullName evidence="2">Uncharacterized protein</fullName>
    </submittedName>
</protein>
<accession>A0AAN7MZC0</accession>
<proteinExistence type="predicted"/>
<evidence type="ECO:0000256" key="1">
    <source>
        <dbReference type="SAM" id="MobiDB-lite"/>
    </source>
</evidence>
<feature type="compositionally biased region" description="Basic and acidic residues" evidence="1">
    <location>
        <begin position="73"/>
        <end position="91"/>
    </location>
</feature>
<feature type="region of interest" description="Disordered" evidence="1">
    <location>
        <begin position="62"/>
        <end position="91"/>
    </location>
</feature>
<comment type="caution">
    <text evidence="2">The sequence shown here is derived from an EMBL/GenBank/DDBJ whole genome shotgun (WGS) entry which is preliminary data.</text>
</comment>
<dbReference type="AlphaFoldDB" id="A0AAN7MZC0"/>
<organism evidence="2 3">
    <name type="scientific">Mycteria americana</name>
    <name type="common">Wood stork</name>
    <dbReference type="NCBI Taxonomy" id="33587"/>
    <lineage>
        <taxon>Eukaryota</taxon>
        <taxon>Metazoa</taxon>
        <taxon>Chordata</taxon>
        <taxon>Craniata</taxon>
        <taxon>Vertebrata</taxon>
        <taxon>Euteleostomi</taxon>
        <taxon>Archelosauria</taxon>
        <taxon>Archosauria</taxon>
        <taxon>Dinosauria</taxon>
        <taxon>Saurischia</taxon>
        <taxon>Theropoda</taxon>
        <taxon>Coelurosauria</taxon>
        <taxon>Aves</taxon>
        <taxon>Neognathae</taxon>
        <taxon>Neoaves</taxon>
        <taxon>Aequornithes</taxon>
        <taxon>Ciconiiformes</taxon>
        <taxon>Ciconiidae</taxon>
        <taxon>Mycteria</taxon>
    </lineage>
</organism>
<reference evidence="2 3" key="1">
    <citation type="journal article" date="2023" name="J. Hered.">
        <title>Chromosome-level genome of the wood stork (Mycteria americana) provides insight into avian chromosome evolution.</title>
        <authorList>
            <person name="Flamio R. Jr."/>
            <person name="Ramstad K.M."/>
        </authorList>
    </citation>
    <scope>NUCLEOTIDE SEQUENCE [LARGE SCALE GENOMIC DNA]</scope>
    <source>
        <strain evidence="2">JAX WOST 10</strain>
    </source>
</reference>
<name>A0AAN7MZC0_MYCAM</name>
<keyword evidence="3" id="KW-1185">Reference proteome</keyword>
<sequence>MFSAHVREQEQDCFMREDEPGAKGDLSTDSALTDHSPAAPDQSEQSMVMLTGAINSPRQGQAMNQVQGLYRESSQEQQERRPERGLETRLQHDSRSIQETILETGDNNYEDHCVDALLDNQRRSATELLAAGGLPPHSLLLMMGEAHACEGYYNPAPTCNLMGQAQQLPTGNIFYDQVASWTDYGGFNHCFNNTGHQKPMELQEESMLPKSELQLDPGSSAQSVLFQYLKGAYKKAGEAHFTRACRDRTRDNGRFRLDIRKKFFTMRVVRHWNRLPREVVDAPSLEVFKARLDEALSNLV</sequence>
<dbReference type="Proteomes" id="UP001333110">
    <property type="component" value="Unassembled WGS sequence"/>
</dbReference>
<evidence type="ECO:0000313" key="3">
    <source>
        <dbReference type="Proteomes" id="UP001333110"/>
    </source>
</evidence>
<dbReference type="EMBL" id="JAUNZN010000011">
    <property type="protein sequence ID" value="KAK4814751.1"/>
    <property type="molecule type" value="Genomic_DNA"/>
</dbReference>
<feature type="region of interest" description="Disordered" evidence="1">
    <location>
        <begin position="1"/>
        <end position="45"/>
    </location>
</feature>